<gene>
    <name evidence="4" type="ORF">GAYE_SCF12G3334</name>
</gene>
<dbReference type="AlphaFoldDB" id="A0AAV9IE12"/>
<name>A0AAV9IE12_9RHOD</name>
<comment type="caution">
    <text evidence="4">The sequence shown here is derived from an EMBL/GenBank/DDBJ whole genome shotgun (WGS) entry which is preliminary data.</text>
</comment>
<dbReference type="InterPro" id="IPR010402">
    <property type="entry name" value="CCT_domain"/>
</dbReference>
<sequence length="242" mass="28115">MLSTCADQCTTSSIHRGASSLGSKGLIEIHEAIGGNGFFCIPQPDSEHVNITISTTDLSNCFTPNCSPTSVLQVYQSKRGSPRYLDFLPKKDCLGTTTLDKQQYRKFRLQQYRQKKYRKSISPKVRYVERQKMAQRRFRQQGKFVSKQVQLEMSANAETSNQMEMEQYNNNNNNNINDENILELSFNWSNCSDQYEETGMSFYDHCMASPFLDVNVFYDPYWFSSPENMTWEIESFGYWNKT</sequence>
<dbReference type="PROSITE" id="PS51017">
    <property type="entry name" value="CCT"/>
    <property type="match status" value="1"/>
</dbReference>
<dbReference type="Proteomes" id="UP001300502">
    <property type="component" value="Unassembled WGS sequence"/>
</dbReference>
<evidence type="ECO:0000259" key="3">
    <source>
        <dbReference type="PROSITE" id="PS51017"/>
    </source>
</evidence>
<dbReference type="EMBL" id="JANCYU010000030">
    <property type="protein sequence ID" value="KAK4525426.1"/>
    <property type="molecule type" value="Genomic_DNA"/>
</dbReference>
<evidence type="ECO:0000313" key="5">
    <source>
        <dbReference type="Proteomes" id="UP001300502"/>
    </source>
</evidence>
<accession>A0AAV9IE12</accession>
<reference evidence="4 5" key="1">
    <citation type="submission" date="2022-07" db="EMBL/GenBank/DDBJ databases">
        <title>Genome-wide signatures of adaptation to extreme environments.</title>
        <authorList>
            <person name="Cho C.H."/>
            <person name="Yoon H.S."/>
        </authorList>
    </citation>
    <scope>NUCLEOTIDE SEQUENCE [LARGE SCALE GENOMIC DNA]</scope>
    <source>
        <strain evidence="4 5">108.79 E11</strain>
    </source>
</reference>
<protein>
    <recommendedName>
        <fullName evidence="3">CCT domain-containing protein</fullName>
    </recommendedName>
</protein>
<keyword evidence="5" id="KW-1185">Reference proteome</keyword>
<keyword evidence="2" id="KW-0539">Nucleus</keyword>
<comment type="subcellular location">
    <subcellularLocation>
        <location evidence="1">Nucleus</location>
    </subcellularLocation>
</comment>
<feature type="domain" description="CCT" evidence="3">
    <location>
        <begin position="105"/>
        <end position="147"/>
    </location>
</feature>
<organism evidence="4 5">
    <name type="scientific">Galdieria yellowstonensis</name>
    <dbReference type="NCBI Taxonomy" id="3028027"/>
    <lineage>
        <taxon>Eukaryota</taxon>
        <taxon>Rhodophyta</taxon>
        <taxon>Bangiophyceae</taxon>
        <taxon>Galdieriales</taxon>
        <taxon>Galdieriaceae</taxon>
        <taxon>Galdieria</taxon>
    </lineage>
</organism>
<proteinExistence type="predicted"/>
<dbReference type="GO" id="GO:0005634">
    <property type="term" value="C:nucleus"/>
    <property type="evidence" value="ECO:0007669"/>
    <property type="project" value="UniProtKB-SubCell"/>
</dbReference>
<evidence type="ECO:0000313" key="4">
    <source>
        <dbReference type="EMBL" id="KAK4525426.1"/>
    </source>
</evidence>
<evidence type="ECO:0000256" key="2">
    <source>
        <dbReference type="ARBA" id="ARBA00023242"/>
    </source>
</evidence>
<evidence type="ECO:0000256" key="1">
    <source>
        <dbReference type="ARBA" id="ARBA00004123"/>
    </source>
</evidence>